<organism evidence="2 3">
    <name type="scientific">Vitis vinifera</name>
    <name type="common">Grape</name>
    <dbReference type="NCBI Taxonomy" id="29760"/>
    <lineage>
        <taxon>Eukaryota</taxon>
        <taxon>Viridiplantae</taxon>
        <taxon>Streptophyta</taxon>
        <taxon>Embryophyta</taxon>
        <taxon>Tracheophyta</taxon>
        <taxon>Spermatophyta</taxon>
        <taxon>Magnoliopsida</taxon>
        <taxon>eudicotyledons</taxon>
        <taxon>Gunneridae</taxon>
        <taxon>Pentapetalae</taxon>
        <taxon>rosids</taxon>
        <taxon>Vitales</taxon>
        <taxon>Vitaceae</taxon>
        <taxon>Viteae</taxon>
        <taxon>Vitis</taxon>
    </lineage>
</organism>
<dbReference type="EMBL" id="CP126663">
    <property type="protein sequence ID" value="WKA07420.1"/>
    <property type="molecule type" value="Genomic_DNA"/>
</dbReference>
<feature type="domain" description="Timeless N-terminal" evidence="1">
    <location>
        <begin position="67"/>
        <end position="99"/>
    </location>
</feature>
<evidence type="ECO:0000313" key="3">
    <source>
        <dbReference type="Proteomes" id="UP001227230"/>
    </source>
</evidence>
<gene>
    <name evidence="2" type="ORF">VitviT2T_025249</name>
</gene>
<dbReference type="Proteomes" id="UP001227230">
    <property type="component" value="Chromosome 16"/>
</dbReference>
<keyword evidence="3" id="KW-1185">Reference proteome</keyword>
<dbReference type="Pfam" id="PF04821">
    <property type="entry name" value="TIMELESS"/>
    <property type="match status" value="1"/>
</dbReference>
<sequence length="155" mass="17339">MEATVIQRDSCADQCSNKYASGTLQRRSQLGVKCCVGFGPLYLGTLLIHFPCSTHNSNGDDYILSQAFTEDDWKLVQLVLTLLRNILAIQDIPLQHKAGESMPVKFSPRETDSMRVDIPRITSKSLQVDGTAKLHMIVSSYNDFSLKFIIISKEN</sequence>
<proteinExistence type="predicted"/>
<accession>A0ABY9DI93</accession>
<evidence type="ECO:0000259" key="1">
    <source>
        <dbReference type="Pfam" id="PF04821"/>
    </source>
</evidence>
<name>A0ABY9DI93_VITVI</name>
<evidence type="ECO:0000313" key="2">
    <source>
        <dbReference type="EMBL" id="WKA07420.1"/>
    </source>
</evidence>
<dbReference type="InterPro" id="IPR006906">
    <property type="entry name" value="Timeless_N"/>
</dbReference>
<reference evidence="2 3" key="1">
    <citation type="journal article" date="2023" name="Hortic Res">
        <title>The complete reference genome for grapevine (Vitis vinifera L.) genetics and breeding.</title>
        <authorList>
            <person name="Shi X."/>
            <person name="Cao S."/>
            <person name="Wang X."/>
            <person name="Huang S."/>
            <person name="Wang Y."/>
            <person name="Liu Z."/>
            <person name="Liu W."/>
            <person name="Leng X."/>
            <person name="Peng Y."/>
            <person name="Wang N."/>
            <person name="Wang Y."/>
            <person name="Ma Z."/>
            <person name="Xu X."/>
            <person name="Zhang F."/>
            <person name="Xue H."/>
            <person name="Zhong H."/>
            <person name="Wang Y."/>
            <person name="Zhang K."/>
            <person name="Velt A."/>
            <person name="Avia K."/>
            <person name="Holtgrawe D."/>
            <person name="Grimplet J."/>
            <person name="Matus J.T."/>
            <person name="Ware D."/>
            <person name="Wu X."/>
            <person name="Wang H."/>
            <person name="Liu C."/>
            <person name="Fang Y."/>
            <person name="Rustenholz C."/>
            <person name="Cheng Z."/>
            <person name="Xiao H."/>
            <person name="Zhou Y."/>
        </authorList>
    </citation>
    <scope>NUCLEOTIDE SEQUENCE [LARGE SCALE GENOMIC DNA]</scope>
    <source>
        <strain evidence="3">cv. Pinot noir / PN40024</strain>
        <tissue evidence="2">Leaf</tissue>
    </source>
</reference>
<protein>
    <recommendedName>
        <fullName evidence="1">Timeless N-terminal domain-containing protein</fullName>
    </recommendedName>
</protein>